<dbReference type="InterPro" id="IPR013024">
    <property type="entry name" value="GGCT-like"/>
</dbReference>
<dbReference type="STRING" id="544712.C6HS67"/>
<dbReference type="Gene3D" id="3.10.490.10">
    <property type="entry name" value="Gamma-glutamyl cyclotransferase-like"/>
    <property type="match status" value="1"/>
</dbReference>
<name>C6HS67_AJECH</name>
<gene>
    <name evidence="6" type="ORF">HCDG_09048</name>
</gene>
<feature type="active site" description="Proton acceptor" evidence="3">
    <location>
        <position position="245"/>
    </location>
</feature>
<dbReference type="CDD" id="cd06661">
    <property type="entry name" value="GGCT_like"/>
    <property type="match status" value="1"/>
</dbReference>
<feature type="region of interest" description="Disordered" evidence="5">
    <location>
        <begin position="37"/>
        <end position="76"/>
    </location>
</feature>
<evidence type="ECO:0000313" key="7">
    <source>
        <dbReference type="Proteomes" id="UP000002624"/>
    </source>
</evidence>
<reference evidence="7" key="1">
    <citation type="submission" date="2009-05" db="EMBL/GenBank/DDBJ databases">
        <title>The genome sequence of Ajellomyces capsulatus strain H143.</title>
        <authorList>
            <person name="Champion M."/>
            <person name="Cuomo C.A."/>
            <person name="Ma L.-J."/>
            <person name="Henn M.R."/>
            <person name="Sil A."/>
            <person name="Goldman B."/>
            <person name="Young S.K."/>
            <person name="Kodira C.D."/>
            <person name="Zeng Q."/>
            <person name="Koehrsen M."/>
            <person name="Alvarado L."/>
            <person name="Berlin A.M."/>
            <person name="Borenstein D."/>
            <person name="Chen Z."/>
            <person name="Engels R."/>
            <person name="Freedman E."/>
            <person name="Gellesch M."/>
            <person name="Goldberg J."/>
            <person name="Griggs A."/>
            <person name="Gujja S."/>
            <person name="Heiman D.I."/>
            <person name="Hepburn T.A."/>
            <person name="Howarth C."/>
            <person name="Jen D."/>
            <person name="Larson L."/>
            <person name="Lewis B."/>
            <person name="Mehta T."/>
            <person name="Park D."/>
            <person name="Pearson M."/>
            <person name="Roberts A."/>
            <person name="Saif S."/>
            <person name="Shea T.D."/>
            <person name="Shenoy N."/>
            <person name="Sisk P."/>
            <person name="Stolte C."/>
            <person name="Sykes S."/>
            <person name="Walk T."/>
            <person name="White J."/>
            <person name="Yandava C."/>
            <person name="Klein B."/>
            <person name="McEwen J.G."/>
            <person name="Puccia R."/>
            <person name="Goldman G.H."/>
            <person name="Felipe M.S."/>
            <person name="Nino-Vega G."/>
            <person name="San-Blas G."/>
            <person name="Taylor J.W."/>
            <person name="Mendoza L."/>
            <person name="Galagan J.E."/>
            <person name="Nusbaum C."/>
            <person name="Birren B.W."/>
        </authorList>
    </citation>
    <scope>NUCLEOTIDE SEQUENCE [LARGE SCALE GENOMIC DNA]</scope>
    <source>
        <strain evidence="7">H143</strain>
    </source>
</reference>
<dbReference type="EC" id="4.3.2.9" evidence="1"/>
<proteinExistence type="predicted"/>
<dbReference type="OrthoDB" id="2017317at2759"/>
<dbReference type="GO" id="GO:0003839">
    <property type="term" value="F:gamma-glutamylcyclotransferase activity"/>
    <property type="evidence" value="ECO:0007669"/>
    <property type="project" value="UniProtKB-EC"/>
</dbReference>
<feature type="binding site" evidence="4">
    <location>
        <position position="339"/>
    </location>
    <ligand>
        <name>substrate</name>
    </ligand>
</feature>
<evidence type="ECO:0000256" key="3">
    <source>
        <dbReference type="PIRSR" id="PIRSR617939-1"/>
    </source>
</evidence>
<evidence type="ECO:0000256" key="4">
    <source>
        <dbReference type="PIRSR" id="PIRSR617939-2"/>
    </source>
</evidence>
<dbReference type="InterPro" id="IPR017939">
    <property type="entry name" value="G-Glutamylcylcotransferase"/>
</dbReference>
<organism evidence="6 7">
    <name type="scientific">Ajellomyces capsulatus (strain H143)</name>
    <name type="common">Darling's disease fungus</name>
    <name type="synonym">Histoplasma capsulatum</name>
    <dbReference type="NCBI Taxonomy" id="544712"/>
    <lineage>
        <taxon>Eukaryota</taxon>
        <taxon>Fungi</taxon>
        <taxon>Dikarya</taxon>
        <taxon>Ascomycota</taxon>
        <taxon>Pezizomycotina</taxon>
        <taxon>Eurotiomycetes</taxon>
        <taxon>Eurotiomycetidae</taxon>
        <taxon>Onygenales</taxon>
        <taxon>Ajellomycetaceae</taxon>
        <taxon>Histoplasma</taxon>
    </lineage>
</organism>
<dbReference type="Proteomes" id="UP000002624">
    <property type="component" value="Unassembled WGS sequence"/>
</dbReference>
<evidence type="ECO:0000313" key="6">
    <source>
        <dbReference type="EMBL" id="EER36885.1"/>
    </source>
</evidence>
<feature type="binding site" evidence="4">
    <location>
        <begin position="155"/>
        <end position="160"/>
    </location>
    <ligand>
        <name>substrate</name>
    </ligand>
</feature>
<evidence type="ECO:0000256" key="2">
    <source>
        <dbReference type="ARBA" id="ARBA00023239"/>
    </source>
</evidence>
<dbReference type="AlphaFoldDB" id="C6HS67"/>
<keyword evidence="2" id="KW-0456">Lyase</keyword>
<accession>C6HS67</accession>
<sequence length="443" mass="49353">MNQIRSDLRERLGGQRSNLFAGEVILRSLKKFHPALVAHSRPQKTPNPVIMRKPTDKDMLQKQPLPEPDTVDNLTSTKATNRFAKLLNLGKGKTYDPSIIIPKISEERLQAAAHDHALDIITLLHDHGPKAKHSSEAKTSGPDVEAHKPEETVLYLAYGSNMSAQSFRKTRGILPVSQLNVYVPGLSLTFDLPGFPYVEPCMAGTKYRDDNQAPIHRSDQTWDKPLVGVVYEVTLSDYARIIATEGGGASYIDIVTDCYPFPKSYDPADPVPAHPLKDAKPFKAHTLLYPSHKNEPNNTTVSPLGNAKENAHATNPPPCNRPYTRVHPANAPAQPSPRYKNLLVTGAREHDLPAEYCAYLSSITAYRVTTTRQQIGRYTTVTLWAPPVLLVMILSSLTTDKNGRAPRWVVTTQKFLVVGLWGWYDRFAKRIFGDGERVMEHEG</sequence>
<evidence type="ECO:0000256" key="5">
    <source>
        <dbReference type="SAM" id="MobiDB-lite"/>
    </source>
</evidence>
<evidence type="ECO:0000256" key="1">
    <source>
        <dbReference type="ARBA" id="ARBA00012346"/>
    </source>
</evidence>
<dbReference type="eggNOG" id="ENOG502S329">
    <property type="taxonomic scope" value="Eukaryota"/>
</dbReference>
<dbReference type="VEuPathDB" id="FungiDB:HCDG_09048"/>
<dbReference type="PANTHER" id="PTHR12935:SF0">
    <property type="entry name" value="GAMMA-GLUTAMYLCYCLOTRANSFERASE"/>
    <property type="match status" value="1"/>
</dbReference>
<dbReference type="PANTHER" id="PTHR12935">
    <property type="entry name" value="GAMMA-GLUTAMYLCYCLOTRANSFERASE"/>
    <property type="match status" value="1"/>
</dbReference>
<protein>
    <recommendedName>
        <fullName evidence="1">gamma-glutamylcyclotransferase</fullName>
        <ecNumber evidence="1">4.3.2.9</ecNumber>
    </recommendedName>
</protein>
<dbReference type="EMBL" id="GG692437">
    <property type="protein sequence ID" value="EER36885.1"/>
    <property type="molecule type" value="Genomic_DNA"/>
</dbReference>
<dbReference type="HOGENOM" id="CLU_030506_1_0_1"/>